<protein>
    <submittedName>
        <fullName evidence="2">Uncharacterized protein</fullName>
    </submittedName>
</protein>
<evidence type="ECO:0000313" key="2">
    <source>
        <dbReference type="EMBL" id="SCE91462.1"/>
    </source>
</evidence>
<dbReference type="EMBL" id="LT607412">
    <property type="protein sequence ID" value="SCE91462.1"/>
    <property type="molecule type" value="Genomic_DNA"/>
</dbReference>
<gene>
    <name evidence="2" type="ORF">GA0070607_3156</name>
</gene>
<accession>A0A1C4W5H2</accession>
<dbReference type="AlphaFoldDB" id="A0A1C4W5H2"/>
<feature type="compositionally biased region" description="Polar residues" evidence="1">
    <location>
        <begin position="125"/>
        <end position="141"/>
    </location>
</feature>
<organism evidence="2 3">
    <name type="scientific">Micromonospora coriariae</name>
    <dbReference type="NCBI Taxonomy" id="285665"/>
    <lineage>
        <taxon>Bacteria</taxon>
        <taxon>Bacillati</taxon>
        <taxon>Actinomycetota</taxon>
        <taxon>Actinomycetes</taxon>
        <taxon>Micromonosporales</taxon>
        <taxon>Micromonosporaceae</taxon>
        <taxon>Micromonospora</taxon>
    </lineage>
</organism>
<evidence type="ECO:0000313" key="3">
    <source>
        <dbReference type="Proteomes" id="UP000198243"/>
    </source>
</evidence>
<reference evidence="3" key="1">
    <citation type="submission" date="2016-06" db="EMBL/GenBank/DDBJ databases">
        <authorList>
            <person name="Varghese N."/>
            <person name="Submissions Spin"/>
        </authorList>
    </citation>
    <scope>NUCLEOTIDE SEQUENCE [LARGE SCALE GENOMIC DNA]</scope>
    <source>
        <strain evidence="3">DSM 44875</strain>
    </source>
</reference>
<sequence>MRESGAPYDETGEPNTRYTVPGERSGYLLRLPAGLFLNGWIHVLEDSELSLLLMIATLHGRYGHDRQVYLDGETRLLQFGIGRDTYQAHHLLERFGPSTWRLTQTATVSATARSEASPRAPRPNRTASGCSPKASTSQPSQPCAPRLSTGLAASVRGARAKVASPS</sequence>
<evidence type="ECO:0000256" key="1">
    <source>
        <dbReference type="SAM" id="MobiDB-lite"/>
    </source>
</evidence>
<feature type="region of interest" description="Disordered" evidence="1">
    <location>
        <begin position="106"/>
        <end position="166"/>
    </location>
</feature>
<dbReference type="Proteomes" id="UP000198243">
    <property type="component" value="Chromosome I"/>
</dbReference>
<name>A0A1C4W5H2_9ACTN</name>
<keyword evidence="3" id="KW-1185">Reference proteome</keyword>
<proteinExistence type="predicted"/>